<feature type="domain" description="Peptidase S11 D-alanyl-D-alanine carboxypeptidase A N-terminal" evidence="14">
    <location>
        <begin position="561"/>
        <end position="753"/>
    </location>
</feature>
<feature type="compositionally biased region" description="Basic and acidic residues" evidence="13">
    <location>
        <begin position="1"/>
        <end position="15"/>
    </location>
</feature>
<comment type="caution">
    <text evidence="16">The sequence shown here is derived from an EMBL/GenBank/DDBJ whole genome shotgun (WGS) entry which is preliminary data.</text>
</comment>
<evidence type="ECO:0000256" key="7">
    <source>
        <dbReference type="ARBA" id="ARBA00022801"/>
    </source>
</evidence>
<evidence type="ECO:0000256" key="6">
    <source>
        <dbReference type="ARBA" id="ARBA00022729"/>
    </source>
</evidence>
<dbReference type="PRINTS" id="PR00725">
    <property type="entry name" value="DADACBPTASE1"/>
</dbReference>
<gene>
    <name evidence="16" type="ORF">QFZ56_003420</name>
</gene>
<feature type="compositionally biased region" description="Acidic residues" evidence="13">
    <location>
        <begin position="267"/>
        <end position="276"/>
    </location>
</feature>
<name>A0ABU0Q1D9_STRAH</name>
<evidence type="ECO:0000256" key="13">
    <source>
        <dbReference type="SAM" id="MobiDB-lite"/>
    </source>
</evidence>
<evidence type="ECO:0000256" key="1">
    <source>
        <dbReference type="ARBA" id="ARBA00004752"/>
    </source>
</evidence>
<dbReference type="EC" id="3.4.16.4" evidence="3"/>
<keyword evidence="6" id="KW-0732">Signal</keyword>
<evidence type="ECO:0000256" key="5">
    <source>
        <dbReference type="ARBA" id="ARBA00022670"/>
    </source>
</evidence>
<dbReference type="Proteomes" id="UP001243364">
    <property type="component" value="Unassembled WGS sequence"/>
</dbReference>
<dbReference type="PANTHER" id="PTHR21581">
    <property type="entry name" value="D-ALANYL-D-ALANINE CARBOXYPEPTIDASE"/>
    <property type="match status" value="1"/>
</dbReference>
<keyword evidence="10" id="KW-0961">Cell wall biogenesis/degradation</keyword>
<feature type="compositionally biased region" description="Acidic residues" evidence="13">
    <location>
        <begin position="214"/>
        <end position="223"/>
    </location>
</feature>
<feature type="region of interest" description="Disordered" evidence="13">
    <location>
        <begin position="1"/>
        <end position="442"/>
    </location>
</feature>
<evidence type="ECO:0000256" key="11">
    <source>
        <dbReference type="ARBA" id="ARBA00034000"/>
    </source>
</evidence>
<sequence>MAGESPDRSKQRESSAEPTSGSAGTVPEARESREIRDPRVAVARDSEPSPARGGVDTATRVFSVRDLKTEEAEEPGAAETDAEVSDTDASDASGTDASEAPGTGSAETEPTGEPEAEAEPEAEPEAAEETPEAASGDSGDAKDAGTAAAAEESADDGAGDAPEGDDGTGGVSGATGEAPEGGEDRLRAAVAQWVATADGKSPEDAPTADSAREEADEPADEPADATTDAVSDDAPDADADARSDDAPEVDVRAGSAAAKADERPGADDLDATDEPEDTRPENANESAAPAAAEDEAGSGAGPAAKRAPKWASDAGEPEKPGKTDAEPEDDGPEDAKADRSPVDQPTAVFKTRRPKPAVDQPTTMLKLGDVKPRPGGEKADAADASEATDTADTAGKSGKTDTAGKTDRSDEKPAAPAERTSKFVALKPLDEPRPPKPAAQTPADVTAFVPQVGPERTTQQPLPPKPPLDLLAELTNTPPPPPTPLRTLGRRLKIWTPLVLLLVVVFAIVQAVRPLPATALTLTAKSSYTFEGGRTQLPWPNEGQGWIDADGVGTMGAFGKQTPVAIGSVAKTMTAYIILKDHPMKAGEEGPEIEVDATAEKEGGYDVTLGESTLNTVKAGDKLTEKQALSAVIIPSANNIARLLARWDAGSVEAFVKKMNATAKELGMTNTTYTDPSGLKETTVSTAEDQVKLGRAFVEVPALVAISSAASWDDPSGKNWPNYNELPFRIGAIGIKTGSTSAAGGNLLFASRKKVDGKSVTLVGAILGQHKREILKTANVVSQAALLAAEDALTSAKILKKGDVVGYVDDKLGGHTPVVITQDVSAAGWAGLTVKLSFTSGEVPHTAKAGTQVGTLTVGDGSSSAVKVPVALQTDLAEPGFSDKLTRVG</sequence>
<comment type="similarity">
    <text evidence="2 12">Belongs to the peptidase S11 family.</text>
</comment>
<dbReference type="InterPro" id="IPR012338">
    <property type="entry name" value="Beta-lactam/transpept-like"/>
</dbReference>
<keyword evidence="5" id="KW-0645">Protease</keyword>
<proteinExistence type="inferred from homology"/>
<dbReference type="InterPro" id="IPR018044">
    <property type="entry name" value="Peptidase_S11"/>
</dbReference>
<feature type="domain" description="Peptidase S11 D-Ala-D-Ala carboxypeptidase A C-terminal" evidence="15">
    <location>
        <begin position="796"/>
        <end position="876"/>
    </location>
</feature>
<keyword evidence="9" id="KW-0573">Peptidoglycan synthesis</keyword>
<comment type="pathway">
    <text evidence="1">Cell wall biogenesis; peptidoglycan biosynthesis.</text>
</comment>
<dbReference type="Pfam" id="PF00768">
    <property type="entry name" value="Peptidase_S11"/>
    <property type="match status" value="1"/>
</dbReference>
<feature type="compositionally biased region" description="Acidic residues" evidence="13">
    <location>
        <begin position="71"/>
        <end position="89"/>
    </location>
</feature>
<dbReference type="RefSeq" id="WP_307043780.1">
    <property type="nucleotide sequence ID" value="NZ_JAUSYA010000001.1"/>
</dbReference>
<keyword evidence="8" id="KW-0133">Cell shape</keyword>
<feature type="compositionally biased region" description="Acidic residues" evidence="13">
    <location>
        <begin position="110"/>
        <end position="131"/>
    </location>
</feature>
<feature type="compositionally biased region" description="Low complexity" evidence="13">
    <location>
        <begin position="382"/>
        <end position="394"/>
    </location>
</feature>
<reference evidence="16 17" key="1">
    <citation type="submission" date="2023-07" db="EMBL/GenBank/DDBJ databases">
        <title>Comparative genomics of wheat-associated soil bacteria to identify genetic determinants of phenazine resistance.</title>
        <authorList>
            <person name="Mouncey N."/>
        </authorList>
    </citation>
    <scope>NUCLEOTIDE SEQUENCE [LARGE SCALE GENOMIC DNA]</scope>
    <source>
        <strain evidence="16 17">W4I19-2</strain>
    </source>
</reference>
<feature type="compositionally biased region" description="Acidic residues" evidence="13">
    <location>
        <begin position="152"/>
        <end position="166"/>
    </location>
</feature>
<dbReference type="InterPro" id="IPR012907">
    <property type="entry name" value="Peptidase_S11_C"/>
</dbReference>
<evidence type="ECO:0000256" key="4">
    <source>
        <dbReference type="ARBA" id="ARBA00022645"/>
    </source>
</evidence>
<dbReference type="Pfam" id="PF07943">
    <property type="entry name" value="PBP5_C"/>
    <property type="match status" value="1"/>
</dbReference>
<keyword evidence="4 16" id="KW-0121">Carboxypeptidase</keyword>
<dbReference type="EMBL" id="JAUSYA010000001">
    <property type="protein sequence ID" value="MDQ0684457.1"/>
    <property type="molecule type" value="Genomic_DNA"/>
</dbReference>
<feature type="compositionally biased region" description="Basic and acidic residues" evidence="13">
    <location>
        <begin position="316"/>
        <end position="325"/>
    </location>
</feature>
<feature type="compositionally biased region" description="Low complexity" evidence="13">
    <location>
        <begin position="90"/>
        <end position="109"/>
    </location>
</feature>
<accession>A0ABU0Q1D9</accession>
<dbReference type="SUPFAM" id="SSF56601">
    <property type="entry name" value="beta-lactamase/transpeptidase-like"/>
    <property type="match status" value="1"/>
</dbReference>
<dbReference type="Gene3D" id="3.40.710.10">
    <property type="entry name" value="DD-peptidase/beta-lactamase superfamily"/>
    <property type="match status" value="1"/>
</dbReference>
<organism evidence="16 17">
    <name type="scientific">Streptomyces achromogenes</name>
    <dbReference type="NCBI Taxonomy" id="67255"/>
    <lineage>
        <taxon>Bacteria</taxon>
        <taxon>Bacillati</taxon>
        <taxon>Actinomycetota</taxon>
        <taxon>Actinomycetes</taxon>
        <taxon>Kitasatosporales</taxon>
        <taxon>Streptomycetaceae</taxon>
        <taxon>Streptomyces</taxon>
    </lineage>
</organism>
<feature type="compositionally biased region" description="Basic and acidic residues" evidence="13">
    <location>
        <begin position="398"/>
        <end position="413"/>
    </location>
</feature>
<keyword evidence="7 16" id="KW-0378">Hydrolase</keyword>
<protein>
    <recommendedName>
        <fullName evidence="3">serine-type D-Ala-D-Ala carboxypeptidase</fullName>
        <ecNumber evidence="3">3.4.16.4</ecNumber>
    </recommendedName>
</protein>
<evidence type="ECO:0000256" key="3">
    <source>
        <dbReference type="ARBA" id="ARBA00012448"/>
    </source>
</evidence>
<evidence type="ECO:0000313" key="16">
    <source>
        <dbReference type="EMBL" id="MDQ0684457.1"/>
    </source>
</evidence>
<dbReference type="InterPro" id="IPR001967">
    <property type="entry name" value="Peptidase_S11_N"/>
</dbReference>
<evidence type="ECO:0000256" key="2">
    <source>
        <dbReference type="ARBA" id="ARBA00007164"/>
    </source>
</evidence>
<evidence type="ECO:0000256" key="12">
    <source>
        <dbReference type="RuleBase" id="RU004016"/>
    </source>
</evidence>
<feature type="compositionally biased region" description="Basic and acidic residues" evidence="13">
    <location>
        <begin position="239"/>
        <end position="251"/>
    </location>
</feature>
<feature type="compositionally biased region" description="Basic and acidic residues" evidence="13">
    <location>
        <begin position="368"/>
        <end position="381"/>
    </location>
</feature>
<keyword evidence="17" id="KW-1185">Reference proteome</keyword>
<evidence type="ECO:0000256" key="10">
    <source>
        <dbReference type="ARBA" id="ARBA00023316"/>
    </source>
</evidence>
<evidence type="ECO:0000259" key="15">
    <source>
        <dbReference type="Pfam" id="PF07943"/>
    </source>
</evidence>
<evidence type="ECO:0000313" key="17">
    <source>
        <dbReference type="Proteomes" id="UP001243364"/>
    </source>
</evidence>
<dbReference type="PANTHER" id="PTHR21581:SF33">
    <property type="entry name" value="D-ALANYL-D-ALANINE CARBOXYPEPTIDASE DACB"/>
    <property type="match status" value="1"/>
</dbReference>
<evidence type="ECO:0000256" key="8">
    <source>
        <dbReference type="ARBA" id="ARBA00022960"/>
    </source>
</evidence>
<dbReference type="GO" id="GO:0009002">
    <property type="term" value="F:serine-type D-Ala-D-Ala carboxypeptidase activity"/>
    <property type="evidence" value="ECO:0007669"/>
    <property type="project" value="UniProtKB-EC"/>
</dbReference>
<feature type="compositionally biased region" description="Low complexity" evidence="13">
    <location>
        <begin position="132"/>
        <end position="151"/>
    </location>
</feature>
<comment type="catalytic activity">
    <reaction evidence="11">
        <text>Preferential cleavage: (Ac)2-L-Lys-D-Ala-|-D-Ala. Also transpeptidation of peptidyl-alanyl moieties that are N-acyl substituents of D-alanine.</text>
        <dbReference type="EC" id="3.4.16.4"/>
    </reaction>
</comment>
<evidence type="ECO:0000259" key="14">
    <source>
        <dbReference type="Pfam" id="PF00768"/>
    </source>
</evidence>
<feature type="compositionally biased region" description="Basic and acidic residues" evidence="13">
    <location>
        <begin position="28"/>
        <end position="47"/>
    </location>
</feature>
<evidence type="ECO:0000256" key="9">
    <source>
        <dbReference type="ARBA" id="ARBA00022984"/>
    </source>
</evidence>